<dbReference type="InterPro" id="IPR006860">
    <property type="entry name" value="FecR"/>
</dbReference>
<gene>
    <name evidence="3" type="primary">fecR</name>
    <name evidence="3" type="ORF">HMPREF0004_1843</name>
</gene>
<evidence type="ECO:0000259" key="1">
    <source>
        <dbReference type="Pfam" id="PF04773"/>
    </source>
</evidence>
<dbReference type="PANTHER" id="PTHR30273">
    <property type="entry name" value="PERIPLASMIC SIGNAL SENSOR AND SIGMA FACTOR ACTIVATOR FECR-RELATED"/>
    <property type="match status" value="1"/>
</dbReference>
<reference evidence="4" key="1">
    <citation type="submission" date="2010-03" db="EMBL/GenBank/DDBJ databases">
        <title>Complete sequence of Mobiluncus curtisii ATCC 43063.</title>
        <authorList>
            <person name="Muzny D."/>
            <person name="Qin X."/>
            <person name="Deng J."/>
            <person name="Jiang H."/>
            <person name="Liu Y."/>
            <person name="Qu J."/>
            <person name="Song X.-Z."/>
            <person name="Zhang L."/>
            <person name="Thornton R."/>
            <person name="Coyle M."/>
            <person name="Francisco L."/>
            <person name="Jackson L."/>
            <person name="Javaid M."/>
            <person name="Korchina V."/>
            <person name="Kovar C."/>
            <person name="Mata R."/>
            <person name="Mathew T."/>
            <person name="Ngo R."/>
            <person name="Nguyen L."/>
            <person name="Nguyen N."/>
            <person name="Okwuonu G."/>
            <person name="Ongeri F."/>
            <person name="Pham C."/>
            <person name="Simmons D."/>
            <person name="Wilczek-Boney K."/>
            <person name="Hale W."/>
            <person name="Jakkamsetti A."/>
            <person name="Pham P."/>
            <person name="Ruth R."/>
            <person name="San Lucas F."/>
            <person name="Warren J."/>
            <person name="Zhang J."/>
            <person name="Zhao Z."/>
            <person name="Zhou C."/>
            <person name="Zhu D."/>
            <person name="Lee S."/>
            <person name="Bess C."/>
            <person name="Blankenburg K."/>
            <person name="Forbes L."/>
            <person name="Fu Q."/>
            <person name="Gubbala S."/>
            <person name="Hirani K."/>
            <person name="Jayaseelan J.C."/>
            <person name="Lara F."/>
            <person name="Munidasa M."/>
            <person name="Palculict T."/>
            <person name="Patil S."/>
            <person name="Pu L.-L."/>
            <person name="Saada N."/>
            <person name="Tang L."/>
            <person name="Weissenberger G."/>
            <person name="Zhu Y."/>
            <person name="Hemphill L."/>
            <person name="Shang Y."/>
            <person name="Youmans B."/>
            <person name="Ayvaz T."/>
            <person name="Ross M."/>
            <person name="Santibanez J."/>
            <person name="Aqrawi P."/>
            <person name="Gross S."/>
            <person name="Joshi V."/>
            <person name="Fowler G."/>
            <person name="Nazareth L."/>
            <person name="Reid J."/>
            <person name="Worley K."/>
            <person name="Petrosino J."/>
            <person name="Highlander S."/>
            <person name="Gibbs R."/>
            <person name="Gibbs R."/>
        </authorList>
    </citation>
    <scope>NUCLEOTIDE SEQUENCE [LARGE SCALE GENOMIC DNA]</scope>
    <source>
        <strain evidence="4">ATCC 43553</strain>
    </source>
</reference>
<comment type="caution">
    <text evidence="3">The sequence shown here is derived from an EMBL/GenBank/DDBJ whole genome shotgun (WGS) entry which is preliminary data.</text>
</comment>
<name>D4X8P6_9BURK</name>
<feature type="domain" description="FecR N-terminal" evidence="2">
    <location>
        <begin position="26"/>
        <end position="59"/>
    </location>
</feature>
<dbReference type="eggNOG" id="COG3712">
    <property type="taxonomic scope" value="Bacteria"/>
</dbReference>
<organism evidence="3 4">
    <name type="scientific">Achromobacter piechaudii ATCC 43553</name>
    <dbReference type="NCBI Taxonomy" id="742159"/>
    <lineage>
        <taxon>Bacteria</taxon>
        <taxon>Pseudomonadati</taxon>
        <taxon>Pseudomonadota</taxon>
        <taxon>Betaproteobacteria</taxon>
        <taxon>Burkholderiales</taxon>
        <taxon>Alcaligenaceae</taxon>
        <taxon>Achromobacter</taxon>
    </lineage>
</organism>
<dbReference type="PATRIC" id="fig|742159.3.peg.2759"/>
<sequence>MGTEALFMNAHAVLDNQANDAALGGLVIMRSGEATQEDRDEHSVWLQAHPSHAQAWGRLTDAVDRPLGKVRVHYPQAGQADLLSQTLSRAQAAGRGRRQWLKGALSVAGVGSLVALALAERNMPLTQLLADHVTGTGVRRALTLPDGSVLQMNARTAVDVLYSNGLRLVILREGELIVDVAPADGGTVARPPFVIRTAQGSIRALGTRIAVRQDSGSTRVAMLQHRVVLLPQDGRQETLDEGETARMTEQGVERLPMPALTAGAWEQGVVQLHDQPLGELIAALRPYRRGYVRISPAAARQRVYGTYPLDDTDRTLAIVAETLPVRVRRYAGGMMVVIDAPGDG</sequence>
<dbReference type="Pfam" id="PF16220">
    <property type="entry name" value="DUF4880"/>
    <property type="match status" value="1"/>
</dbReference>
<protein>
    <submittedName>
        <fullName evidence="3">Sigma factor regulatory protein, FecR/PupR family</fullName>
    </submittedName>
</protein>
<dbReference type="AlphaFoldDB" id="D4X8P6"/>
<evidence type="ECO:0000313" key="3">
    <source>
        <dbReference type="EMBL" id="EFF76755.1"/>
    </source>
</evidence>
<dbReference type="PIRSF" id="PIRSF018266">
    <property type="entry name" value="FecR"/>
    <property type="match status" value="1"/>
</dbReference>
<feature type="domain" description="FecR protein" evidence="1">
    <location>
        <begin position="131"/>
        <end position="225"/>
    </location>
</feature>
<dbReference type="Gene3D" id="2.60.120.1440">
    <property type="match status" value="1"/>
</dbReference>
<dbReference type="InterPro" id="IPR032623">
    <property type="entry name" value="FecR_N"/>
</dbReference>
<dbReference type="InterPro" id="IPR012373">
    <property type="entry name" value="Ferrdict_sens_TM"/>
</dbReference>
<evidence type="ECO:0000313" key="4">
    <source>
        <dbReference type="Proteomes" id="UP000004510"/>
    </source>
</evidence>
<dbReference type="Proteomes" id="UP000004510">
    <property type="component" value="Unassembled WGS sequence"/>
</dbReference>
<proteinExistence type="predicted"/>
<dbReference type="HOGENOM" id="CLU_050192_0_0_4"/>
<accession>D4X8P6</accession>
<dbReference type="GO" id="GO:0016989">
    <property type="term" value="F:sigma factor antagonist activity"/>
    <property type="evidence" value="ECO:0007669"/>
    <property type="project" value="TreeGrafter"/>
</dbReference>
<dbReference type="EMBL" id="ADMS01000044">
    <property type="protein sequence ID" value="EFF76755.1"/>
    <property type="molecule type" value="Genomic_DNA"/>
</dbReference>
<dbReference type="PANTHER" id="PTHR30273:SF2">
    <property type="entry name" value="PROTEIN FECR"/>
    <property type="match status" value="1"/>
</dbReference>
<evidence type="ECO:0000259" key="2">
    <source>
        <dbReference type="Pfam" id="PF16220"/>
    </source>
</evidence>
<dbReference type="Pfam" id="PF04773">
    <property type="entry name" value="FecR"/>
    <property type="match status" value="1"/>
</dbReference>